<dbReference type="AlphaFoldDB" id="A0A5F9D6V8"/>
<keyword evidence="3" id="KW-1185">Reference proteome</keyword>
<dbReference type="InterPro" id="IPR050169">
    <property type="entry name" value="Krueppel_C2H2_ZnF"/>
</dbReference>
<proteinExistence type="predicted"/>
<dbReference type="InterPro" id="IPR036051">
    <property type="entry name" value="KRAB_dom_sf"/>
</dbReference>
<dbReference type="InParanoid" id="A0A5F9D6V8"/>
<reference evidence="2 3" key="1">
    <citation type="journal article" date="2011" name="Nature">
        <title>A high-resolution map of human evolutionary constraint using 29 mammals.</title>
        <authorList>
            <person name="Lindblad-Toh K."/>
            <person name="Garber M."/>
            <person name="Zuk O."/>
            <person name="Lin M.F."/>
            <person name="Parker B.J."/>
            <person name="Washietl S."/>
            <person name="Kheradpour P."/>
            <person name="Ernst J."/>
            <person name="Jordan G."/>
            <person name="Mauceli E."/>
            <person name="Ward L.D."/>
            <person name="Lowe C.B."/>
            <person name="Holloway A.K."/>
            <person name="Clamp M."/>
            <person name="Gnerre S."/>
            <person name="Alfoldi J."/>
            <person name="Beal K."/>
            <person name="Chang J."/>
            <person name="Clawson H."/>
            <person name="Cuff J."/>
            <person name="Di Palma F."/>
            <person name="Fitzgerald S."/>
            <person name="Flicek P."/>
            <person name="Guttman M."/>
            <person name="Hubisz M.J."/>
            <person name="Jaffe D.B."/>
            <person name="Jungreis I."/>
            <person name="Kent W.J."/>
            <person name="Kostka D."/>
            <person name="Lara M."/>
            <person name="Martins A.L."/>
            <person name="Massingham T."/>
            <person name="Moltke I."/>
            <person name="Raney B.J."/>
            <person name="Rasmussen M.D."/>
            <person name="Robinson J."/>
            <person name="Stark A."/>
            <person name="Vilella A.J."/>
            <person name="Wen J."/>
            <person name="Xie X."/>
            <person name="Zody M.C."/>
            <person name="Baldwin J."/>
            <person name="Bloom T."/>
            <person name="Chin C.W."/>
            <person name="Heiman D."/>
            <person name="Nicol R."/>
            <person name="Nusbaum C."/>
            <person name="Young S."/>
            <person name="Wilkinson J."/>
            <person name="Worley K.C."/>
            <person name="Kovar C.L."/>
            <person name="Muzny D.M."/>
            <person name="Gibbs R.A."/>
            <person name="Cree A."/>
            <person name="Dihn H.H."/>
            <person name="Fowler G."/>
            <person name="Jhangiani S."/>
            <person name="Joshi V."/>
            <person name="Lee S."/>
            <person name="Lewis L.R."/>
            <person name="Nazareth L.V."/>
            <person name="Okwuonu G."/>
            <person name="Santibanez J."/>
            <person name="Warren W.C."/>
            <person name="Mardis E.R."/>
            <person name="Weinstock G.M."/>
            <person name="Wilson R.K."/>
            <person name="Delehaunty K."/>
            <person name="Dooling D."/>
            <person name="Fronik C."/>
            <person name="Fulton L."/>
            <person name="Fulton B."/>
            <person name="Graves T."/>
            <person name="Minx P."/>
            <person name="Sodergren E."/>
            <person name="Birney E."/>
            <person name="Margulies E.H."/>
            <person name="Herrero J."/>
            <person name="Green E.D."/>
            <person name="Haussler D."/>
            <person name="Siepel A."/>
            <person name="Goldman N."/>
            <person name="Pollard K.S."/>
            <person name="Pedersen J.S."/>
            <person name="Lander E.S."/>
            <person name="Kellis M."/>
        </authorList>
    </citation>
    <scope>NUCLEOTIDE SEQUENCE [LARGE SCALE GENOMIC DNA]</scope>
    <source>
        <strain evidence="2 3">Thorbecke inbred</strain>
    </source>
</reference>
<dbReference type="Gene3D" id="6.10.140.140">
    <property type="match status" value="1"/>
</dbReference>
<dbReference type="PROSITE" id="PS50805">
    <property type="entry name" value="KRAB"/>
    <property type="match status" value="1"/>
</dbReference>
<dbReference type="CDD" id="cd07765">
    <property type="entry name" value="KRAB_A-box"/>
    <property type="match status" value="1"/>
</dbReference>
<dbReference type="PANTHER" id="PTHR23232:SF138">
    <property type="entry name" value="KRAB DOMAIN-CONTAINING PROTEIN"/>
    <property type="match status" value="1"/>
</dbReference>
<organism evidence="2 3">
    <name type="scientific">Oryctolagus cuniculus</name>
    <name type="common">Rabbit</name>
    <dbReference type="NCBI Taxonomy" id="9986"/>
    <lineage>
        <taxon>Eukaryota</taxon>
        <taxon>Metazoa</taxon>
        <taxon>Chordata</taxon>
        <taxon>Craniata</taxon>
        <taxon>Vertebrata</taxon>
        <taxon>Euteleostomi</taxon>
        <taxon>Mammalia</taxon>
        <taxon>Eutheria</taxon>
        <taxon>Euarchontoglires</taxon>
        <taxon>Glires</taxon>
        <taxon>Lagomorpha</taxon>
        <taxon>Leporidae</taxon>
        <taxon>Oryctolagus</taxon>
    </lineage>
</organism>
<dbReference type="GO" id="GO:0006355">
    <property type="term" value="P:regulation of DNA-templated transcription"/>
    <property type="evidence" value="ECO:0007669"/>
    <property type="project" value="InterPro"/>
</dbReference>
<reference evidence="2" key="3">
    <citation type="submission" date="2025-09" db="UniProtKB">
        <authorList>
            <consortium name="Ensembl"/>
        </authorList>
    </citation>
    <scope>IDENTIFICATION</scope>
    <source>
        <strain evidence="2">Thorbecke</strain>
    </source>
</reference>
<evidence type="ECO:0000259" key="1">
    <source>
        <dbReference type="PROSITE" id="PS50805"/>
    </source>
</evidence>
<dbReference type="PANTHER" id="PTHR23232">
    <property type="entry name" value="KRAB DOMAIN C2H2 ZINC FINGER"/>
    <property type="match status" value="1"/>
</dbReference>
<dbReference type="GeneTree" id="ENSGT00940000162816"/>
<feature type="domain" description="KRAB" evidence="1">
    <location>
        <begin position="12"/>
        <end position="82"/>
    </location>
</feature>
<dbReference type="InterPro" id="IPR001909">
    <property type="entry name" value="KRAB"/>
</dbReference>
<protein>
    <recommendedName>
        <fullName evidence="1">KRAB domain-containing protein</fullName>
    </recommendedName>
</protein>
<dbReference type="SUPFAM" id="SSF109640">
    <property type="entry name" value="KRAB domain (Kruppel-associated box)"/>
    <property type="match status" value="1"/>
</dbReference>
<name>A0A5F9D6V8_RABIT</name>
<reference evidence="2" key="2">
    <citation type="submission" date="2025-08" db="UniProtKB">
        <authorList>
            <consortium name="Ensembl"/>
        </authorList>
    </citation>
    <scope>IDENTIFICATION</scope>
    <source>
        <strain evidence="2">Thorbecke</strain>
    </source>
</reference>
<dbReference type="Pfam" id="PF01352">
    <property type="entry name" value="KRAB"/>
    <property type="match status" value="1"/>
</dbReference>
<dbReference type="Proteomes" id="UP000001811">
    <property type="component" value="Chromosome 16"/>
</dbReference>
<dbReference type="EMBL" id="AAGW02026571">
    <property type="status" value="NOT_ANNOTATED_CDS"/>
    <property type="molecule type" value="Genomic_DNA"/>
</dbReference>
<sequence length="101" mass="11590">MPAMLVGAQGSVTFRNVAMFLSQAEWLHLDSTQSSSYQEVTLENYNNLLSLRILFSQPKVISQLQQADHWLVKKEVPRGTCLGWESLFLPSKKNKSYMREL</sequence>
<dbReference type="SMART" id="SM00349">
    <property type="entry name" value="KRAB"/>
    <property type="match status" value="1"/>
</dbReference>
<dbReference type="Ensembl" id="ENSOCUT00000041511.1">
    <property type="protein sequence ID" value="ENSOCUP00000041578.1"/>
    <property type="gene ID" value="ENSOCUG00000033583.1"/>
</dbReference>
<evidence type="ECO:0000313" key="2">
    <source>
        <dbReference type="Ensembl" id="ENSOCUP00000041578.1"/>
    </source>
</evidence>
<dbReference type="STRING" id="9986.ENSOCUP00000041578"/>
<accession>A0A5F9D6V8</accession>
<evidence type="ECO:0000313" key="3">
    <source>
        <dbReference type="Proteomes" id="UP000001811"/>
    </source>
</evidence>